<keyword evidence="4" id="KW-0496">Mitochondrion</keyword>
<name>A0A9W8G684_9FUNG</name>
<evidence type="ECO:0000256" key="3">
    <source>
        <dbReference type="ARBA" id="ARBA00022980"/>
    </source>
</evidence>
<accession>A0A9W8G684</accession>
<dbReference type="InterPro" id="IPR036049">
    <property type="entry name" value="Ribosomal_uL29_sf"/>
</dbReference>
<comment type="similarity">
    <text evidence="2">Belongs to the universal ribosomal protein uL29 family.</text>
</comment>
<dbReference type="AlphaFoldDB" id="A0A9W8G684"/>
<dbReference type="InterPro" id="IPR010729">
    <property type="entry name" value="Ribosomal_uL29_mit"/>
</dbReference>
<evidence type="ECO:0000256" key="4">
    <source>
        <dbReference type="ARBA" id="ARBA00023128"/>
    </source>
</evidence>
<dbReference type="PANTHER" id="PTHR21183:SF18">
    <property type="entry name" value="LARGE RIBOSOMAL SUBUNIT PROTEIN UL29M"/>
    <property type="match status" value="1"/>
</dbReference>
<gene>
    <name evidence="8" type="primary">MRPL4</name>
    <name evidence="8" type="ORF">GGI25_004025</name>
</gene>
<dbReference type="Proteomes" id="UP001151518">
    <property type="component" value="Unassembled WGS sequence"/>
</dbReference>
<organism evidence="8 9">
    <name type="scientific">Coemansia spiralis</name>
    <dbReference type="NCBI Taxonomy" id="417178"/>
    <lineage>
        <taxon>Eukaryota</taxon>
        <taxon>Fungi</taxon>
        <taxon>Fungi incertae sedis</taxon>
        <taxon>Zoopagomycota</taxon>
        <taxon>Kickxellomycotina</taxon>
        <taxon>Kickxellomycetes</taxon>
        <taxon>Kickxellales</taxon>
        <taxon>Kickxellaceae</taxon>
        <taxon>Coemansia</taxon>
    </lineage>
</organism>
<evidence type="ECO:0000313" key="9">
    <source>
        <dbReference type="Proteomes" id="UP001151518"/>
    </source>
</evidence>
<dbReference type="InterPro" id="IPR038340">
    <property type="entry name" value="MRP-L47_sf"/>
</dbReference>
<sequence>MFGQFTAFTRQFSTRRLAQSGLITRGFEEFFEAGQRLPTKKIPTGRAWEASELRQKSWEDLHKLWYVVLKERNILASQAEEAKRLGISSQFFTNKGRMVKCKKTMARIKTVLNERRLAWEKAQQTIIQQQKKNTKIIGAEETKPLLKDGESALQVPELMTTSIPTASTTTTAV</sequence>
<dbReference type="CDD" id="cd00427">
    <property type="entry name" value="Ribosomal_L29_HIP"/>
    <property type="match status" value="1"/>
</dbReference>
<keyword evidence="5" id="KW-0687">Ribonucleoprotein</keyword>
<evidence type="ECO:0000313" key="8">
    <source>
        <dbReference type="EMBL" id="KAJ2675287.1"/>
    </source>
</evidence>
<dbReference type="PANTHER" id="PTHR21183">
    <property type="entry name" value="RIBOSOMAL PROTEIN L47, MITOCHONDRIAL-RELATED"/>
    <property type="match status" value="1"/>
</dbReference>
<dbReference type="SUPFAM" id="SSF46561">
    <property type="entry name" value="Ribosomal protein L29 (L29p)"/>
    <property type="match status" value="1"/>
</dbReference>
<dbReference type="Gene3D" id="6.10.330.20">
    <property type="match status" value="1"/>
</dbReference>
<dbReference type="EMBL" id="JANBTW010000049">
    <property type="protein sequence ID" value="KAJ2675287.1"/>
    <property type="molecule type" value="Genomic_DNA"/>
</dbReference>
<dbReference type="GO" id="GO:0032543">
    <property type="term" value="P:mitochondrial translation"/>
    <property type="evidence" value="ECO:0007669"/>
    <property type="project" value="TreeGrafter"/>
</dbReference>
<reference evidence="8" key="1">
    <citation type="submission" date="2022-07" db="EMBL/GenBank/DDBJ databases">
        <title>Phylogenomic reconstructions and comparative analyses of Kickxellomycotina fungi.</title>
        <authorList>
            <person name="Reynolds N.K."/>
            <person name="Stajich J.E."/>
            <person name="Barry K."/>
            <person name="Grigoriev I.V."/>
            <person name="Crous P."/>
            <person name="Smith M.E."/>
        </authorList>
    </citation>
    <scope>NUCLEOTIDE SEQUENCE</scope>
    <source>
        <strain evidence="8">NRRL 3115</strain>
    </source>
</reference>
<evidence type="ECO:0000256" key="6">
    <source>
        <dbReference type="ARBA" id="ARBA00035289"/>
    </source>
</evidence>
<dbReference type="Pfam" id="PF06984">
    <property type="entry name" value="MRP-L47"/>
    <property type="match status" value="1"/>
</dbReference>
<protein>
    <recommendedName>
        <fullName evidence="6">Large ribosomal subunit protein uL29m</fullName>
    </recommendedName>
    <alternativeName>
        <fullName evidence="7">54S ribosomal protein L4, mitochondrial</fullName>
    </alternativeName>
</protein>
<comment type="caution">
    <text evidence="8">The sequence shown here is derived from an EMBL/GenBank/DDBJ whole genome shotgun (WGS) entry which is preliminary data.</text>
</comment>
<dbReference type="InterPro" id="IPR001854">
    <property type="entry name" value="Ribosomal_uL29"/>
</dbReference>
<keyword evidence="3 8" id="KW-0689">Ribosomal protein</keyword>
<dbReference type="GO" id="GO:0005762">
    <property type="term" value="C:mitochondrial large ribosomal subunit"/>
    <property type="evidence" value="ECO:0007669"/>
    <property type="project" value="TreeGrafter"/>
</dbReference>
<evidence type="ECO:0000256" key="2">
    <source>
        <dbReference type="ARBA" id="ARBA00009254"/>
    </source>
</evidence>
<comment type="subcellular location">
    <subcellularLocation>
        <location evidence="1">Mitochondrion</location>
    </subcellularLocation>
</comment>
<evidence type="ECO:0000256" key="1">
    <source>
        <dbReference type="ARBA" id="ARBA00004173"/>
    </source>
</evidence>
<proteinExistence type="inferred from homology"/>
<dbReference type="GO" id="GO:0003735">
    <property type="term" value="F:structural constituent of ribosome"/>
    <property type="evidence" value="ECO:0007669"/>
    <property type="project" value="InterPro"/>
</dbReference>
<evidence type="ECO:0000256" key="5">
    <source>
        <dbReference type="ARBA" id="ARBA00023274"/>
    </source>
</evidence>
<evidence type="ECO:0000256" key="7">
    <source>
        <dbReference type="ARBA" id="ARBA00035399"/>
    </source>
</evidence>
<dbReference type="OrthoDB" id="270763at2759"/>